<keyword evidence="4" id="KW-1185">Reference proteome</keyword>
<feature type="region of interest" description="Disordered" evidence="1">
    <location>
        <begin position="1"/>
        <end position="34"/>
    </location>
</feature>
<name>A0A223S886_9ACTN</name>
<dbReference type="EMBL" id="CP022753">
    <property type="protein sequence ID" value="ASU84292.1"/>
    <property type="molecule type" value="Genomic_DNA"/>
</dbReference>
<reference evidence="3 4" key="1">
    <citation type="submission" date="2017-08" db="EMBL/GenBank/DDBJ databases">
        <title>The complete genome sequence of Nocardiopsis gilva YIM 90087.</title>
        <authorList>
            <person name="Yin M."/>
            <person name="Tang S."/>
        </authorList>
    </citation>
    <scope>NUCLEOTIDE SEQUENCE [LARGE SCALE GENOMIC DNA]</scope>
    <source>
        <strain evidence="3 4">YIM 90087</strain>
    </source>
</reference>
<accession>A0A223S886</accession>
<dbReference type="Pfam" id="PF07883">
    <property type="entry name" value="Cupin_2"/>
    <property type="match status" value="1"/>
</dbReference>
<protein>
    <submittedName>
        <fullName evidence="3">Cupin domain-containing protein</fullName>
    </submittedName>
</protein>
<feature type="compositionally biased region" description="Polar residues" evidence="1">
    <location>
        <begin position="1"/>
        <end position="10"/>
    </location>
</feature>
<dbReference type="Gene3D" id="2.60.120.10">
    <property type="entry name" value="Jelly Rolls"/>
    <property type="match status" value="1"/>
</dbReference>
<evidence type="ECO:0000313" key="4">
    <source>
        <dbReference type="Proteomes" id="UP000215005"/>
    </source>
</evidence>
<dbReference type="PANTHER" id="PTHR36114:SF1">
    <property type="entry name" value="16.7 KDA PROTEIN IN WHIE LOCUS"/>
    <property type="match status" value="1"/>
</dbReference>
<gene>
    <name evidence="3" type="ORF">CDO52_17150</name>
</gene>
<feature type="domain" description="Cupin type-2" evidence="2">
    <location>
        <begin position="68"/>
        <end position="128"/>
    </location>
</feature>
<dbReference type="AlphaFoldDB" id="A0A223S886"/>
<dbReference type="PANTHER" id="PTHR36114">
    <property type="entry name" value="16.7 KDA PROTEIN IN WHIE LOCUS"/>
    <property type="match status" value="1"/>
</dbReference>
<evidence type="ECO:0000313" key="3">
    <source>
        <dbReference type="EMBL" id="ASU84292.1"/>
    </source>
</evidence>
<dbReference type="SUPFAM" id="SSF51182">
    <property type="entry name" value="RmlC-like cupins"/>
    <property type="match status" value="1"/>
</dbReference>
<dbReference type="InterPro" id="IPR011051">
    <property type="entry name" value="RmlC_Cupin_sf"/>
</dbReference>
<proteinExistence type="predicted"/>
<sequence>MVVVRSTVTVDGQRRKERNMATPSRQTQHPEAGGPVSITEVVAALPGPWQPQELALVNDSVVRIARLEGEFPWHHHDEDELFLCWDGTFRLDLEGREPVVLTRGGIFVVPRGLRHRPVAERPAHALMVERPETKQYGN</sequence>
<evidence type="ECO:0000259" key="2">
    <source>
        <dbReference type="Pfam" id="PF07883"/>
    </source>
</evidence>
<dbReference type="Proteomes" id="UP000215005">
    <property type="component" value="Chromosome"/>
</dbReference>
<dbReference type="InterPro" id="IPR014710">
    <property type="entry name" value="RmlC-like_jellyroll"/>
</dbReference>
<evidence type="ECO:0000256" key="1">
    <source>
        <dbReference type="SAM" id="MobiDB-lite"/>
    </source>
</evidence>
<organism evidence="3 4">
    <name type="scientific">Nocardiopsis gilva YIM 90087</name>
    <dbReference type="NCBI Taxonomy" id="1235441"/>
    <lineage>
        <taxon>Bacteria</taxon>
        <taxon>Bacillati</taxon>
        <taxon>Actinomycetota</taxon>
        <taxon>Actinomycetes</taxon>
        <taxon>Streptosporangiales</taxon>
        <taxon>Nocardiopsidaceae</taxon>
        <taxon>Nocardiopsis</taxon>
    </lineage>
</organism>
<dbReference type="CDD" id="cd02226">
    <property type="entry name" value="cupin_YdbB-like"/>
    <property type="match status" value="1"/>
</dbReference>
<dbReference type="InterPro" id="IPR052044">
    <property type="entry name" value="PKS_Associated_Protein"/>
</dbReference>
<dbReference type="InterPro" id="IPR013096">
    <property type="entry name" value="Cupin_2"/>
</dbReference>
<dbReference type="KEGG" id="ngv:CDO52_17150"/>